<sequence length="221" mass="24531">MVDFMSKPRYDMTDLAEITHILRSPGGCPWDQAQTHQSIRRNFLEEAYEACEALDNDDLELMKEELGDVLLQVVFHADIEKDRGRFDFDDVCDRVCKKLIFRHPHVFGGDTTKSWEDCKALEKGQTTVGEKLDAVARSLPALWRAEKLVNKAQKNGAAVNEALPEAVEGLRTAEDLGKLLFACAQWAAQREIDPEAALHGACEAFIASVKAAAPDGSASRE</sequence>
<dbReference type="InterPro" id="IPR011551">
    <property type="entry name" value="NTP_PyrPHydrolase_MazG"/>
</dbReference>
<dbReference type="InterPro" id="IPR048015">
    <property type="entry name" value="NTP-PPase_MazG-like_N"/>
</dbReference>
<dbReference type="Gene3D" id="1.10.287.1080">
    <property type="entry name" value="MazG-like"/>
    <property type="match status" value="2"/>
</dbReference>
<dbReference type="PANTHER" id="PTHR30522">
    <property type="entry name" value="NUCLEOSIDE TRIPHOSPHATE PYROPHOSPHOHYDROLASE"/>
    <property type="match status" value="1"/>
</dbReference>
<reference evidence="2" key="1">
    <citation type="submission" date="2020-10" db="EMBL/GenBank/DDBJ databases">
        <authorList>
            <person name="Gilroy R."/>
        </authorList>
    </citation>
    <scope>NUCLEOTIDE SEQUENCE</scope>
    <source>
        <strain evidence="2">ChiBcec15-4380</strain>
    </source>
</reference>
<dbReference type="NCBIfam" id="TIGR00444">
    <property type="entry name" value="mazG"/>
    <property type="match status" value="1"/>
</dbReference>
<proteinExistence type="predicted"/>
<dbReference type="GO" id="GO:0046081">
    <property type="term" value="P:dUTP catabolic process"/>
    <property type="evidence" value="ECO:0007669"/>
    <property type="project" value="TreeGrafter"/>
</dbReference>
<dbReference type="PANTHER" id="PTHR30522:SF0">
    <property type="entry name" value="NUCLEOSIDE TRIPHOSPHATE PYROPHOSPHOHYDROLASE"/>
    <property type="match status" value="1"/>
</dbReference>
<dbReference type="Pfam" id="PF03819">
    <property type="entry name" value="MazG"/>
    <property type="match status" value="1"/>
</dbReference>
<name>A0A9D1AQT0_9FIRM</name>
<dbReference type="GO" id="GO:0046076">
    <property type="term" value="P:dTTP catabolic process"/>
    <property type="evidence" value="ECO:0007669"/>
    <property type="project" value="TreeGrafter"/>
</dbReference>
<evidence type="ECO:0000259" key="1">
    <source>
        <dbReference type="Pfam" id="PF03819"/>
    </source>
</evidence>
<dbReference type="CDD" id="cd11528">
    <property type="entry name" value="NTP-PPase_MazG_Nterm"/>
    <property type="match status" value="1"/>
</dbReference>
<dbReference type="AlphaFoldDB" id="A0A9D1AQT0"/>
<dbReference type="FunFam" id="1.10.287.1080:FF:000001">
    <property type="entry name" value="Nucleoside triphosphate pyrophosphohydrolase"/>
    <property type="match status" value="1"/>
</dbReference>
<dbReference type="GO" id="GO:0046061">
    <property type="term" value="P:dATP catabolic process"/>
    <property type="evidence" value="ECO:0007669"/>
    <property type="project" value="TreeGrafter"/>
</dbReference>
<dbReference type="GO" id="GO:0006203">
    <property type="term" value="P:dGTP catabolic process"/>
    <property type="evidence" value="ECO:0007669"/>
    <property type="project" value="TreeGrafter"/>
</dbReference>
<dbReference type="Proteomes" id="UP000824239">
    <property type="component" value="Unassembled WGS sequence"/>
</dbReference>
<evidence type="ECO:0000313" key="2">
    <source>
        <dbReference type="EMBL" id="HIR49880.1"/>
    </source>
</evidence>
<accession>A0A9D1AQT0</accession>
<evidence type="ECO:0000313" key="3">
    <source>
        <dbReference type="Proteomes" id="UP000824239"/>
    </source>
</evidence>
<gene>
    <name evidence="2" type="ORF">IAA53_01110</name>
</gene>
<protein>
    <submittedName>
        <fullName evidence="2">MazG family protein</fullName>
    </submittedName>
</protein>
<dbReference type="EMBL" id="DVHE01000007">
    <property type="protein sequence ID" value="HIR49880.1"/>
    <property type="molecule type" value="Genomic_DNA"/>
</dbReference>
<feature type="domain" description="NTP pyrophosphohydrolase MazG-like" evidence="1">
    <location>
        <begin position="34"/>
        <end position="107"/>
    </location>
</feature>
<organism evidence="2 3">
    <name type="scientific">Candidatus Avoscillospira avicola</name>
    <dbReference type="NCBI Taxonomy" id="2840706"/>
    <lineage>
        <taxon>Bacteria</taxon>
        <taxon>Bacillati</taxon>
        <taxon>Bacillota</taxon>
        <taxon>Clostridia</taxon>
        <taxon>Eubacteriales</taxon>
        <taxon>Oscillospiraceae</taxon>
        <taxon>Oscillospiraceae incertae sedis</taxon>
        <taxon>Candidatus Avoscillospira</taxon>
    </lineage>
</organism>
<dbReference type="GO" id="GO:0006950">
    <property type="term" value="P:response to stress"/>
    <property type="evidence" value="ECO:0007669"/>
    <property type="project" value="UniProtKB-ARBA"/>
</dbReference>
<dbReference type="GO" id="GO:0046052">
    <property type="term" value="P:UTP catabolic process"/>
    <property type="evidence" value="ECO:0007669"/>
    <property type="project" value="TreeGrafter"/>
</dbReference>
<dbReference type="GO" id="GO:0046047">
    <property type="term" value="P:TTP catabolic process"/>
    <property type="evidence" value="ECO:0007669"/>
    <property type="project" value="TreeGrafter"/>
</dbReference>
<dbReference type="GO" id="GO:0047429">
    <property type="term" value="F:nucleoside triphosphate diphosphatase activity"/>
    <property type="evidence" value="ECO:0007669"/>
    <property type="project" value="TreeGrafter"/>
</dbReference>
<comment type="caution">
    <text evidence="2">The sequence shown here is derived from an EMBL/GenBank/DDBJ whole genome shotgun (WGS) entry which is preliminary data.</text>
</comment>
<dbReference type="SUPFAM" id="SSF101386">
    <property type="entry name" value="all-alpha NTP pyrophosphatases"/>
    <property type="match status" value="1"/>
</dbReference>
<reference evidence="2" key="2">
    <citation type="journal article" date="2021" name="PeerJ">
        <title>Extensive microbial diversity within the chicken gut microbiome revealed by metagenomics and culture.</title>
        <authorList>
            <person name="Gilroy R."/>
            <person name="Ravi A."/>
            <person name="Getino M."/>
            <person name="Pursley I."/>
            <person name="Horton D.L."/>
            <person name="Alikhan N.F."/>
            <person name="Baker D."/>
            <person name="Gharbi K."/>
            <person name="Hall N."/>
            <person name="Watson M."/>
            <person name="Adriaenssens E.M."/>
            <person name="Foster-Nyarko E."/>
            <person name="Jarju S."/>
            <person name="Secka A."/>
            <person name="Antonio M."/>
            <person name="Oren A."/>
            <person name="Chaudhuri R.R."/>
            <person name="La Ragione R."/>
            <person name="Hildebrand F."/>
            <person name="Pallen M.J."/>
        </authorList>
    </citation>
    <scope>NUCLEOTIDE SEQUENCE</scope>
    <source>
        <strain evidence="2">ChiBcec15-4380</strain>
    </source>
</reference>
<dbReference type="InterPro" id="IPR004518">
    <property type="entry name" value="MazG-like_dom"/>
</dbReference>